<protein>
    <submittedName>
        <fullName evidence="4">NUDIX hydrolase</fullName>
    </submittedName>
</protein>
<dbReference type="PROSITE" id="PS51462">
    <property type="entry name" value="NUDIX"/>
    <property type="match status" value="1"/>
</dbReference>
<dbReference type="Proteomes" id="UP000032633">
    <property type="component" value="Chromosome"/>
</dbReference>
<proteinExistence type="predicted"/>
<keyword evidence="2 4" id="KW-0378">Hydrolase</keyword>
<dbReference type="PATRIC" id="fig|1126833.4.peg.3653"/>
<accession>A0A0D5NLJ8</accession>
<dbReference type="STRING" id="1126833.VN24_16650"/>
<reference evidence="4 5" key="1">
    <citation type="journal article" date="2015" name="J. Biotechnol.">
        <title>Complete genome sequence of Paenibacillus beijingensis 7188(T) (=DSM 24997(T)), a novel rhizobacterium from jujube garden soil.</title>
        <authorList>
            <person name="Kwak Y."/>
            <person name="Shin J.H."/>
        </authorList>
    </citation>
    <scope>NUCLEOTIDE SEQUENCE [LARGE SCALE GENOMIC DNA]</scope>
    <source>
        <strain evidence="4 5">DSM 24997</strain>
    </source>
</reference>
<comment type="cofactor">
    <cofactor evidence="1">
        <name>Mg(2+)</name>
        <dbReference type="ChEBI" id="CHEBI:18420"/>
    </cofactor>
</comment>
<organism evidence="4 5">
    <name type="scientific">Paenibacillus beijingensis</name>
    <dbReference type="NCBI Taxonomy" id="1126833"/>
    <lineage>
        <taxon>Bacteria</taxon>
        <taxon>Bacillati</taxon>
        <taxon>Bacillota</taxon>
        <taxon>Bacilli</taxon>
        <taxon>Bacillales</taxon>
        <taxon>Paenibacillaceae</taxon>
        <taxon>Paenibacillus</taxon>
    </lineage>
</organism>
<gene>
    <name evidence="4" type="ORF">VN24_16650</name>
</gene>
<dbReference type="RefSeq" id="WP_045671310.1">
    <property type="nucleotide sequence ID" value="NZ_CP011058.1"/>
</dbReference>
<evidence type="ECO:0000313" key="5">
    <source>
        <dbReference type="Proteomes" id="UP000032633"/>
    </source>
</evidence>
<dbReference type="PANTHER" id="PTHR43046">
    <property type="entry name" value="GDP-MANNOSE MANNOSYL HYDROLASE"/>
    <property type="match status" value="1"/>
</dbReference>
<evidence type="ECO:0000256" key="1">
    <source>
        <dbReference type="ARBA" id="ARBA00001946"/>
    </source>
</evidence>
<evidence type="ECO:0000259" key="3">
    <source>
        <dbReference type="PROSITE" id="PS51462"/>
    </source>
</evidence>
<name>A0A0D5NLJ8_9BACL</name>
<dbReference type="InterPro" id="IPR000086">
    <property type="entry name" value="NUDIX_hydrolase_dom"/>
</dbReference>
<sequence length="167" mass="19181">MKKHRIRPTALIFREDQILLIEYEENGEFHYNLPGGGLKKGELLMDGLSREVYEEACIHIETGSIAFVYEFNPNKQSGDYDPETKPSIHIIFECTLNAEEEPKLPAKPDPNQTAVRWMPLSKLKTIVLYPNIADHILDYYSNRRSIELLEDYKLASYGTLTDPSASF</sequence>
<dbReference type="InterPro" id="IPR015797">
    <property type="entry name" value="NUDIX_hydrolase-like_dom_sf"/>
</dbReference>
<dbReference type="AlphaFoldDB" id="A0A0D5NLJ8"/>
<dbReference type="HOGENOM" id="CLU_037162_18_3_9"/>
<dbReference type="Gene3D" id="3.90.79.10">
    <property type="entry name" value="Nucleoside Triphosphate Pyrophosphohydrolase"/>
    <property type="match status" value="1"/>
</dbReference>
<dbReference type="Pfam" id="PF00293">
    <property type="entry name" value="NUDIX"/>
    <property type="match status" value="1"/>
</dbReference>
<dbReference type="OrthoDB" id="65827at2"/>
<dbReference type="SUPFAM" id="SSF55811">
    <property type="entry name" value="Nudix"/>
    <property type="match status" value="1"/>
</dbReference>
<dbReference type="PANTHER" id="PTHR43046:SF14">
    <property type="entry name" value="MUTT_NUDIX FAMILY PROTEIN"/>
    <property type="match status" value="1"/>
</dbReference>
<feature type="domain" description="Nudix hydrolase" evidence="3">
    <location>
        <begin position="3"/>
        <end position="145"/>
    </location>
</feature>
<evidence type="ECO:0000313" key="4">
    <source>
        <dbReference type="EMBL" id="AJY75882.1"/>
    </source>
</evidence>
<dbReference type="EMBL" id="CP011058">
    <property type="protein sequence ID" value="AJY75882.1"/>
    <property type="molecule type" value="Genomic_DNA"/>
</dbReference>
<dbReference type="KEGG" id="pbj:VN24_16650"/>
<reference evidence="5" key="2">
    <citation type="submission" date="2015-03" db="EMBL/GenBank/DDBJ databases">
        <title>Genome sequence of Paenibacillus beijingensis strain DSM 24997T.</title>
        <authorList>
            <person name="Kwak Y."/>
            <person name="Shin J.-H."/>
        </authorList>
    </citation>
    <scope>NUCLEOTIDE SEQUENCE [LARGE SCALE GENOMIC DNA]</scope>
    <source>
        <strain evidence="5">DSM 24997</strain>
    </source>
</reference>
<evidence type="ECO:0000256" key="2">
    <source>
        <dbReference type="ARBA" id="ARBA00022801"/>
    </source>
</evidence>
<keyword evidence="5" id="KW-1185">Reference proteome</keyword>
<dbReference type="GO" id="GO:0016787">
    <property type="term" value="F:hydrolase activity"/>
    <property type="evidence" value="ECO:0007669"/>
    <property type="project" value="UniProtKB-KW"/>
</dbReference>